<keyword evidence="1" id="KW-0812">Transmembrane</keyword>
<keyword evidence="3" id="KW-0255">Endonuclease</keyword>
<feature type="transmembrane region" description="Helical" evidence="1">
    <location>
        <begin position="356"/>
        <end position="373"/>
    </location>
</feature>
<evidence type="ECO:0000313" key="4">
    <source>
        <dbReference type="Proteomes" id="UP001149090"/>
    </source>
</evidence>
<keyword evidence="1" id="KW-1133">Transmembrane helix</keyword>
<dbReference type="InterPro" id="IPR036691">
    <property type="entry name" value="Endo/exonu/phosph_ase_sf"/>
</dbReference>
<dbReference type="OMA" id="VENAFIY"/>
<dbReference type="Proteomes" id="UP001149090">
    <property type="component" value="Unassembled WGS sequence"/>
</dbReference>
<gene>
    <name evidence="3" type="ORF">M0811_10143</name>
</gene>
<name>A0A9Q0LE23_ANAIG</name>
<dbReference type="PANTHER" id="PTHR42834">
    <property type="entry name" value="ENDONUCLEASE/EXONUCLEASE/PHOSPHATASE FAMILY PROTEIN (AFU_ORTHOLOGUE AFUA_3G09210)"/>
    <property type="match status" value="1"/>
</dbReference>
<comment type="caution">
    <text evidence="3">The sequence shown here is derived from an EMBL/GenBank/DDBJ whole genome shotgun (WGS) entry which is preliminary data.</text>
</comment>
<feature type="signal peptide" evidence="2">
    <location>
        <begin position="1"/>
        <end position="18"/>
    </location>
</feature>
<dbReference type="SUPFAM" id="SSF56219">
    <property type="entry name" value="DNase I-like"/>
    <property type="match status" value="1"/>
</dbReference>
<keyword evidence="1" id="KW-0472">Membrane</keyword>
<sequence length="374" mass="42307">MKLIVVIVFLTFLFSVRPQTFDCNTLNEQGDRRADKTKFRVCSFNVKFLFDGINDSSTGSPWDNATVATYHLQNVTKVIEQINCDFLSLYEVEDCSILSRIIDLLPAGFGYNYYLVKGKDYSTKQQTALLTRVDPVPFNSSVTDALLRTDYRVWYPVNDSQCGYTGTGSDYGVSKNQYALFNVGGKEILFVAAHLRAFPTTAEPCALREAQALVLRNLAETEGFAKGREIMLMGDLNDYSDAVPDINNDQPTSRVLRFLREGQYGSNNKLINTATKMSQDMRYSAWWDKNSNDVNDFPGEDTQIDHILFTQNLLNCVENAFIYHSPNLSYPFINYNSDHYPVVIDLDLSKINAGSLISPILSFFMICLILLNLL</sequence>
<dbReference type="GO" id="GO:0004519">
    <property type="term" value="F:endonuclease activity"/>
    <property type="evidence" value="ECO:0007669"/>
    <property type="project" value="UniProtKB-KW"/>
</dbReference>
<protein>
    <submittedName>
        <fullName evidence="3">Endonuclease/exonuclease/phosphatase family protein</fullName>
    </submittedName>
</protein>
<keyword evidence="2" id="KW-0732">Signal</keyword>
<dbReference type="OrthoDB" id="2093442at2759"/>
<dbReference type="Gene3D" id="3.60.10.10">
    <property type="entry name" value="Endonuclease/exonuclease/phosphatase"/>
    <property type="match status" value="1"/>
</dbReference>
<keyword evidence="3" id="KW-0378">Hydrolase</keyword>
<evidence type="ECO:0000256" key="1">
    <source>
        <dbReference type="SAM" id="Phobius"/>
    </source>
</evidence>
<feature type="chain" id="PRO_5040238644" evidence="2">
    <location>
        <begin position="19"/>
        <end position="374"/>
    </location>
</feature>
<proteinExistence type="predicted"/>
<accession>A0A9Q0LE23</accession>
<dbReference type="AlphaFoldDB" id="A0A9Q0LE23"/>
<reference evidence="3" key="1">
    <citation type="submission" date="2022-10" db="EMBL/GenBank/DDBJ databases">
        <title>Novel sulphate-reducing endosymbionts in the free-living metamonad Anaeramoeba.</title>
        <authorList>
            <person name="Jerlstrom-Hultqvist J."/>
            <person name="Cepicka I."/>
            <person name="Gallot-Lavallee L."/>
            <person name="Salas-Leiva D."/>
            <person name="Curtis B.A."/>
            <person name="Zahonova K."/>
            <person name="Pipaliya S."/>
            <person name="Dacks J."/>
            <person name="Roger A.J."/>
        </authorList>
    </citation>
    <scope>NUCLEOTIDE SEQUENCE</scope>
    <source>
        <strain evidence="3">BMAN</strain>
    </source>
</reference>
<organism evidence="3 4">
    <name type="scientific">Anaeramoeba ignava</name>
    <name type="common">Anaerobic marine amoeba</name>
    <dbReference type="NCBI Taxonomy" id="1746090"/>
    <lineage>
        <taxon>Eukaryota</taxon>
        <taxon>Metamonada</taxon>
        <taxon>Anaeramoebidae</taxon>
        <taxon>Anaeramoeba</taxon>
    </lineage>
</organism>
<dbReference type="PANTHER" id="PTHR42834:SF1">
    <property type="entry name" value="ENDONUCLEASE_EXONUCLEASE_PHOSPHATASE FAMILY PROTEIN (AFU_ORTHOLOGUE AFUA_3G09210)"/>
    <property type="match status" value="1"/>
</dbReference>
<keyword evidence="4" id="KW-1185">Reference proteome</keyword>
<evidence type="ECO:0000256" key="2">
    <source>
        <dbReference type="SAM" id="SignalP"/>
    </source>
</evidence>
<evidence type="ECO:0000313" key="3">
    <source>
        <dbReference type="EMBL" id="KAJ5071511.1"/>
    </source>
</evidence>
<keyword evidence="3" id="KW-0540">Nuclease</keyword>
<dbReference type="EMBL" id="JAPDFW010000087">
    <property type="protein sequence ID" value="KAJ5071511.1"/>
    <property type="molecule type" value="Genomic_DNA"/>
</dbReference>